<dbReference type="RefSeq" id="WP_380679833.1">
    <property type="nucleotide sequence ID" value="NZ_CP173186.1"/>
</dbReference>
<dbReference type="InterPro" id="IPR029058">
    <property type="entry name" value="AB_hydrolase_fold"/>
</dbReference>
<protein>
    <recommendedName>
        <fullName evidence="3">PGAP1-like protein</fullName>
    </recommendedName>
</protein>
<dbReference type="EMBL" id="JBHLXG010000036">
    <property type="protein sequence ID" value="MFC0229143.1"/>
    <property type="molecule type" value="Genomic_DNA"/>
</dbReference>
<dbReference type="InterPro" id="IPR003386">
    <property type="entry name" value="LACT/PDAT_acylTrfase"/>
</dbReference>
<dbReference type="PANTHER" id="PTHR11440">
    <property type="entry name" value="LECITHIN-CHOLESTEROL ACYLTRANSFERASE-RELATED"/>
    <property type="match status" value="1"/>
</dbReference>
<sequence length="544" mass="61475">MNTIFPNNIVPAMPAYDADGKLYYPTVVPASSSKQTILIYKIPDRAIPVIFLPGVMGSNLKTKDKKNSDELWRLDSMFSPKGWLFKGATKRKKLLDPKKVLVDPEGRVDDDLAEPGFDSRRKRGWGEAAYISYGEFLPWLQRSLNDFDKIEIGERVKLIDDILDLDLGSTALTREEVKLSYKYLFPLHVVGYNWLDTIEESAKVLLKQIDKIISDYHSKKIKCEKVILVTHSMGGLVARYCSELTGGNSKILGIVHGVMPALGAASAYRRMKSGMEYDISNFNSWGVALVAGSNAAEMTAVLSQSPGPLQLLPGMEYGMRWLKIKDGEQTYSLPKTNPYDDIYTERGKWWSMCEENLINPANVTLNKSQLDNDWNKYLSLITDQVKPVIEGLAGHYHSNTHAFYGNETLTFSELIWKSETNFLDKKLPQGRPHFPLKGQVASTANPDLNTERSVLTPFEGDSWQDDWQKVIRQRYQIQAPTDLGDGTVPVHSSKIPEHYLQSRVALPVEHEPAYKHPAAQKYTLWAIVKIAQKVKQTSLRYPDD</sequence>
<reference evidence="1 2" key="1">
    <citation type="submission" date="2024-09" db="EMBL/GenBank/DDBJ databases">
        <authorList>
            <person name="Sun Q."/>
            <person name="Mori K."/>
        </authorList>
    </citation>
    <scope>NUCLEOTIDE SEQUENCE [LARGE SCALE GENOMIC DNA]</scope>
    <source>
        <strain evidence="1 2">CCM 8626</strain>
    </source>
</reference>
<comment type="caution">
    <text evidence="1">The sequence shown here is derived from an EMBL/GenBank/DDBJ whole genome shotgun (WGS) entry which is preliminary data.</text>
</comment>
<name>A0ABV6EJG1_9GAMM</name>
<accession>A0ABV6EJG1</accession>
<organism evidence="1 2">
    <name type="scientific">Serratia aquatilis</name>
    <dbReference type="NCBI Taxonomy" id="1737515"/>
    <lineage>
        <taxon>Bacteria</taxon>
        <taxon>Pseudomonadati</taxon>
        <taxon>Pseudomonadota</taxon>
        <taxon>Gammaproteobacteria</taxon>
        <taxon>Enterobacterales</taxon>
        <taxon>Yersiniaceae</taxon>
        <taxon>Serratia</taxon>
    </lineage>
</organism>
<dbReference type="Proteomes" id="UP001589792">
    <property type="component" value="Unassembled WGS sequence"/>
</dbReference>
<evidence type="ECO:0000313" key="2">
    <source>
        <dbReference type="Proteomes" id="UP001589792"/>
    </source>
</evidence>
<dbReference type="Gene3D" id="3.40.50.1820">
    <property type="entry name" value="alpha/beta hydrolase"/>
    <property type="match status" value="1"/>
</dbReference>
<evidence type="ECO:0008006" key="3">
    <source>
        <dbReference type="Google" id="ProtNLM"/>
    </source>
</evidence>
<proteinExistence type="predicted"/>
<dbReference type="Pfam" id="PF02450">
    <property type="entry name" value="LCAT"/>
    <property type="match status" value="1"/>
</dbReference>
<dbReference type="SUPFAM" id="SSF53474">
    <property type="entry name" value="alpha/beta-Hydrolases"/>
    <property type="match status" value="1"/>
</dbReference>
<keyword evidence="2" id="KW-1185">Reference proteome</keyword>
<evidence type="ECO:0000313" key="1">
    <source>
        <dbReference type="EMBL" id="MFC0229143.1"/>
    </source>
</evidence>
<gene>
    <name evidence="1" type="ORF">ACFFJ3_22065</name>
</gene>